<organism evidence="2 3">
    <name type="scientific">Mycena alexandri</name>
    <dbReference type="NCBI Taxonomy" id="1745969"/>
    <lineage>
        <taxon>Eukaryota</taxon>
        <taxon>Fungi</taxon>
        <taxon>Dikarya</taxon>
        <taxon>Basidiomycota</taxon>
        <taxon>Agaricomycotina</taxon>
        <taxon>Agaricomycetes</taxon>
        <taxon>Agaricomycetidae</taxon>
        <taxon>Agaricales</taxon>
        <taxon>Marasmiineae</taxon>
        <taxon>Mycenaceae</taxon>
        <taxon>Mycena</taxon>
    </lineage>
</organism>
<evidence type="ECO:0000313" key="3">
    <source>
        <dbReference type="Proteomes" id="UP001218188"/>
    </source>
</evidence>
<dbReference type="Proteomes" id="UP001218188">
    <property type="component" value="Unassembled WGS sequence"/>
</dbReference>
<protein>
    <submittedName>
        <fullName evidence="2">Uncharacterized protein</fullName>
    </submittedName>
</protein>
<proteinExistence type="predicted"/>
<evidence type="ECO:0000256" key="1">
    <source>
        <dbReference type="SAM" id="Phobius"/>
    </source>
</evidence>
<accession>A0AAD6RZU0</accession>
<keyword evidence="1" id="KW-0472">Membrane</keyword>
<feature type="non-terminal residue" evidence="2">
    <location>
        <position position="1"/>
    </location>
</feature>
<dbReference type="EMBL" id="JARJCM010000341">
    <property type="protein sequence ID" value="KAJ7018418.1"/>
    <property type="molecule type" value="Genomic_DNA"/>
</dbReference>
<sequence>MSSIAQNVISGVAAGAGVVAAGAGVVGVTYAVATYRQMHNGGNNAGHRDGDIEFNAVRLVHPETFEVQLIGACILRRPMVKATTPRPPVFSIQRQLIRASPSTLLLLDKLERFCVRGLHVVHTVCHKNKCAPPYLSNPVRFWPRRSCHIVER</sequence>
<keyword evidence="3" id="KW-1185">Reference proteome</keyword>
<evidence type="ECO:0000313" key="2">
    <source>
        <dbReference type="EMBL" id="KAJ7018418.1"/>
    </source>
</evidence>
<reference evidence="2" key="1">
    <citation type="submission" date="2023-03" db="EMBL/GenBank/DDBJ databases">
        <title>Massive genome expansion in bonnet fungi (Mycena s.s.) driven by repeated elements and novel gene families across ecological guilds.</title>
        <authorList>
            <consortium name="Lawrence Berkeley National Laboratory"/>
            <person name="Harder C.B."/>
            <person name="Miyauchi S."/>
            <person name="Viragh M."/>
            <person name="Kuo A."/>
            <person name="Thoen E."/>
            <person name="Andreopoulos B."/>
            <person name="Lu D."/>
            <person name="Skrede I."/>
            <person name="Drula E."/>
            <person name="Henrissat B."/>
            <person name="Morin E."/>
            <person name="Kohler A."/>
            <person name="Barry K."/>
            <person name="LaButti K."/>
            <person name="Morin E."/>
            <person name="Salamov A."/>
            <person name="Lipzen A."/>
            <person name="Mereny Z."/>
            <person name="Hegedus B."/>
            <person name="Baldrian P."/>
            <person name="Stursova M."/>
            <person name="Weitz H."/>
            <person name="Taylor A."/>
            <person name="Grigoriev I.V."/>
            <person name="Nagy L.G."/>
            <person name="Martin F."/>
            <person name="Kauserud H."/>
        </authorList>
    </citation>
    <scope>NUCLEOTIDE SEQUENCE</scope>
    <source>
        <strain evidence="2">CBHHK200</strain>
    </source>
</reference>
<name>A0AAD6RZU0_9AGAR</name>
<dbReference type="AlphaFoldDB" id="A0AAD6RZU0"/>
<feature type="transmembrane region" description="Helical" evidence="1">
    <location>
        <begin position="12"/>
        <end position="33"/>
    </location>
</feature>
<gene>
    <name evidence="2" type="ORF">C8F04DRAFT_1404976</name>
</gene>
<comment type="caution">
    <text evidence="2">The sequence shown here is derived from an EMBL/GenBank/DDBJ whole genome shotgun (WGS) entry which is preliminary data.</text>
</comment>
<keyword evidence="1" id="KW-0812">Transmembrane</keyword>
<keyword evidence="1" id="KW-1133">Transmembrane helix</keyword>